<feature type="domain" description="Glycosyl hydrolase family 36 N-terminal" evidence="3">
    <location>
        <begin position="43"/>
        <end position="161"/>
    </location>
</feature>
<dbReference type="Gene3D" id="3.20.20.70">
    <property type="entry name" value="Aldolase class I"/>
    <property type="match status" value="1"/>
</dbReference>
<dbReference type="InterPro" id="IPR013785">
    <property type="entry name" value="Aldolase_TIM"/>
</dbReference>
<reference evidence="4 5" key="1">
    <citation type="submission" date="2018-05" db="EMBL/GenBank/DDBJ databases">
        <title>Amnibacterium sp. M8JJ-5, whole genome shotgun sequence.</title>
        <authorList>
            <person name="Tuo L."/>
        </authorList>
    </citation>
    <scope>NUCLEOTIDE SEQUENCE [LARGE SCALE GENOMIC DNA]</scope>
    <source>
        <strain evidence="4 5">M8JJ-5</strain>
    </source>
</reference>
<evidence type="ECO:0000259" key="3">
    <source>
        <dbReference type="Pfam" id="PF16875"/>
    </source>
</evidence>
<evidence type="ECO:0000256" key="2">
    <source>
        <dbReference type="ARBA" id="ARBA00012755"/>
    </source>
</evidence>
<dbReference type="Pfam" id="PF02065">
    <property type="entry name" value="Melibiase"/>
    <property type="match status" value="1"/>
</dbReference>
<dbReference type="GO" id="GO:0016052">
    <property type="term" value="P:carbohydrate catabolic process"/>
    <property type="evidence" value="ECO:0007669"/>
    <property type="project" value="InterPro"/>
</dbReference>
<dbReference type="Pfam" id="PF16875">
    <property type="entry name" value="Glyco_hydro_36N"/>
    <property type="match status" value="1"/>
</dbReference>
<dbReference type="InterPro" id="IPR017853">
    <property type="entry name" value="GH"/>
</dbReference>
<dbReference type="EC" id="3.2.1.22" evidence="2"/>
<dbReference type="CDD" id="cd14791">
    <property type="entry name" value="GH36"/>
    <property type="match status" value="1"/>
</dbReference>
<dbReference type="PRINTS" id="PR00743">
    <property type="entry name" value="GLHYDRLASE36"/>
</dbReference>
<dbReference type="Proteomes" id="UP000244893">
    <property type="component" value="Unassembled WGS sequence"/>
</dbReference>
<evidence type="ECO:0000313" key="5">
    <source>
        <dbReference type="Proteomes" id="UP000244893"/>
    </source>
</evidence>
<name>A0A2V1HRR4_9MICO</name>
<sequence length="639" mass="69248">MAAELTGDRIHLAGQVLSGVGPSDDLPDGVSADWWAEPRGTDGGVWEFRLRLFNVSDETVTVTHADAFTAELEPGRWRSLHFESAWGGEFEPVVEALEGALALRTSAGRSSLGIHPWLGLERDGAAVVITVAWSGNWHIDVDGLGGVTAGISPADFAVALAPGESFEAPAVLVSVATDIESAGLLLVSAVGADMIPRSQWSERMPTEWNHWWPYEDVDIDQAVFLAESLRAVDAGLEVATLDAGWFGRPEASSDWQLERGDWDQVNSARFPSGLPALADAVRASGAEFGIWMEAEAVGAGSRLRREHPELLALRRAPAGHQPTGVGLDPDDPTFLGYVCLGSAESRRFVADALDRAVSSTGATWLKLDFNVDPGSGCDRTDHGHGAGDGLLRHYQGLYRVLDEFREAHPEVILEACSSGGLRIDLGLAQHVHCLFLSDPDWTEHHLQVLWGASLMLPPAAMLHWSWSEWRGDNPDQAVDFGAISASTFDAMLRAAMLQRFGVSMKLTGLRDDLFERLREHVAIYRDRLAPLVRAGRLRRLTAAPLRHGRGERAPRLQLELGTEHLLAAFQLDGQPVAGGLRFTALEPDARYRVEILGDGAAVSEESGRALMEAGIEVVGPATSWLILASRIKDPEGRDD</sequence>
<comment type="catalytic activity">
    <reaction evidence="1">
        <text>Hydrolysis of terminal, non-reducing alpha-D-galactose residues in alpha-D-galactosides, including galactose oligosaccharides, galactomannans and galactolipids.</text>
        <dbReference type="EC" id="3.2.1.22"/>
    </reaction>
</comment>
<dbReference type="AlphaFoldDB" id="A0A2V1HRR4"/>
<accession>A0A2V1HRR4</accession>
<gene>
    <name evidence="4" type="ORF">DDQ50_01860</name>
</gene>
<evidence type="ECO:0000256" key="1">
    <source>
        <dbReference type="ARBA" id="ARBA00001255"/>
    </source>
</evidence>
<keyword evidence="5" id="KW-1185">Reference proteome</keyword>
<dbReference type="SUPFAM" id="SSF51445">
    <property type="entry name" value="(Trans)glycosidases"/>
    <property type="match status" value="1"/>
</dbReference>
<comment type="caution">
    <text evidence="4">The sequence shown here is derived from an EMBL/GenBank/DDBJ whole genome shotgun (WGS) entry which is preliminary data.</text>
</comment>
<evidence type="ECO:0000313" key="4">
    <source>
        <dbReference type="EMBL" id="PVZ95293.1"/>
    </source>
</evidence>
<dbReference type="RefSeq" id="WP_116755030.1">
    <property type="nucleotide sequence ID" value="NZ_JBHUEX010000001.1"/>
</dbReference>
<dbReference type="InterPro" id="IPR031704">
    <property type="entry name" value="Glyco_hydro_36_N"/>
</dbReference>
<proteinExistence type="predicted"/>
<dbReference type="Gene3D" id="2.70.98.60">
    <property type="entry name" value="alpha-galactosidase from lactobacil brevis"/>
    <property type="match status" value="1"/>
</dbReference>
<dbReference type="OrthoDB" id="9758822at2"/>
<dbReference type="EMBL" id="QEOP01000001">
    <property type="protein sequence ID" value="PVZ95293.1"/>
    <property type="molecule type" value="Genomic_DNA"/>
</dbReference>
<dbReference type="InterPro" id="IPR002252">
    <property type="entry name" value="Glyco_hydro_36"/>
</dbReference>
<protein>
    <recommendedName>
        <fullName evidence="2">alpha-galactosidase</fullName>
        <ecNumber evidence="2">3.2.1.22</ecNumber>
    </recommendedName>
</protein>
<dbReference type="GO" id="GO:0004557">
    <property type="term" value="F:alpha-galactosidase activity"/>
    <property type="evidence" value="ECO:0007669"/>
    <property type="project" value="UniProtKB-EC"/>
</dbReference>
<organism evidence="4 5">
    <name type="scientific">Amnibacterium flavum</name>
    <dbReference type="NCBI Taxonomy" id="2173173"/>
    <lineage>
        <taxon>Bacteria</taxon>
        <taxon>Bacillati</taxon>
        <taxon>Actinomycetota</taxon>
        <taxon>Actinomycetes</taxon>
        <taxon>Micrococcales</taxon>
        <taxon>Microbacteriaceae</taxon>
        <taxon>Amnibacterium</taxon>
    </lineage>
</organism>
<dbReference type="InterPro" id="IPR038417">
    <property type="entry name" value="Alpga-gal_N_sf"/>
</dbReference>